<evidence type="ECO:0000256" key="6">
    <source>
        <dbReference type="SAM" id="MobiDB-lite"/>
    </source>
</evidence>
<keyword evidence="5" id="KW-0539">Nucleus</keyword>
<evidence type="ECO:0000259" key="8">
    <source>
        <dbReference type="Pfam" id="PF12842"/>
    </source>
</evidence>
<dbReference type="Pfam" id="PF16417">
    <property type="entry name" value="CNOT1_TTP_bind"/>
    <property type="match status" value="1"/>
</dbReference>
<dbReference type="GO" id="GO:0005634">
    <property type="term" value="C:nucleus"/>
    <property type="evidence" value="ECO:0007669"/>
    <property type="project" value="UniProtKB-SubCell"/>
</dbReference>
<dbReference type="EMBL" id="JAATIP010000002">
    <property type="protein sequence ID" value="KAF4396509.1"/>
    <property type="molecule type" value="Genomic_DNA"/>
</dbReference>
<dbReference type="CDD" id="cd20710">
    <property type="entry name" value="NOT1_connector"/>
    <property type="match status" value="1"/>
</dbReference>
<dbReference type="GO" id="GO:0000932">
    <property type="term" value="C:P-body"/>
    <property type="evidence" value="ECO:0007669"/>
    <property type="project" value="TreeGrafter"/>
</dbReference>
<evidence type="ECO:0000256" key="4">
    <source>
        <dbReference type="ARBA" id="ARBA00023163"/>
    </source>
</evidence>
<keyword evidence="4" id="KW-0804">Transcription</keyword>
<evidence type="ECO:0000259" key="7">
    <source>
        <dbReference type="Pfam" id="PF04054"/>
    </source>
</evidence>
<comment type="caution">
    <text evidence="13">The sequence shown here is derived from an EMBL/GenBank/DDBJ whole genome shotgun (WGS) entry which is preliminary data.</text>
</comment>
<feature type="domain" description="CCR4-NOT transcription complex subunit 1 TTP binding" evidence="10">
    <location>
        <begin position="622"/>
        <end position="785"/>
    </location>
</feature>
<evidence type="ECO:0008006" key="15">
    <source>
        <dbReference type="Google" id="ProtNLM"/>
    </source>
</evidence>
<feature type="domain" description="CCR4-NOT transcription complex subunit 1 HEAT repeat" evidence="11">
    <location>
        <begin position="442"/>
        <end position="588"/>
    </location>
</feature>
<dbReference type="InterPro" id="IPR032193">
    <property type="entry name" value="CNOT1_TTP_bind"/>
</dbReference>
<feature type="domain" description="CCR4-NOT transcription complex subunit 1-like NOT1 connector" evidence="12">
    <location>
        <begin position="1623"/>
        <end position="1798"/>
    </location>
</feature>
<evidence type="ECO:0000259" key="11">
    <source>
        <dbReference type="Pfam" id="PF16418"/>
    </source>
</evidence>
<dbReference type="InterPro" id="IPR032191">
    <property type="entry name" value="CNOT1_CAF1_bind"/>
</dbReference>
<keyword evidence="2" id="KW-0678">Repressor</keyword>
<dbReference type="InterPro" id="IPR055454">
    <property type="entry name" value="CNOT1-like_NOT1_connector"/>
</dbReference>
<proteinExistence type="predicted"/>
<dbReference type="FunFam" id="1.25.40.180:FF:000012">
    <property type="entry name" value="Ccr4-Not transcription complex subunit"/>
    <property type="match status" value="1"/>
</dbReference>
<dbReference type="InterPro" id="IPR032194">
    <property type="entry name" value="CNOT1_HEAT"/>
</dbReference>
<evidence type="ECO:0000256" key="2">
    <source>
        <dbReference type="ARBA" id="ARBA00022491"/>
    </source>
</evidence>
<sequence length="2277" mass="251311">MLKFSSTTANQIRFVLQSLTEANADSVIQDLSQFVEYETEGRILLLQTCLDHLNRYRTDAKNATLEIVVAAIFKCLLDRPNFSTVFCESLRNSEISEAILENFSNALHLSASEKICIGLALSDSENSDTRICGKNFCMAQIEELCANPVALNSSEQILNIIMFLQQSEGLSKHVDSFIQMLSLVQPKDVSQFVLTPSVSDEQREANFLKNMDLLHEGEDNDFDAILAEMEKEMSLGDIMKELGYGCTVDASQCKEILSLFLPLNEITISKILGTITCSHAGLEDSQNSFSTFGMALGCNTLSELPSLNSWNIDVLIDTIKQLAPSTNWIHVIENLDHEGFYIHNQEALSFFMSVYKRVSQEPFPLHAICGCVWKNTEGQLSFLKYAVSAPPEVFSFSHSQRQLRGHASTARSMLDYPLQHCPEVLLLGIAQINTAYNLLQHEVSAIVFPTLVKNSMASSIILHLWHVNSKLVLRGFADAHKCDLDIITKILDLCQELKILSPVLDMTPSSFSIKLAALASKKELVDLENWLSGNLNTYKDIFFEECLKFLKEIQFGGSHDFSTRPFQHSGAISNLYADATSTFLKALKSHTGLITSSQLSEELERLDVSIVDSNPRLQNGGTADSSTDGYADDIEAEANSYFHQMFSGNLTIAEMVQMLARFKESSVNRKNLIFECMIANLFEEYMFFPKYPEKQLKIAAILFGSVIKHQLVTHLPLGIALRGVLDALRKPADSKMFVFGTKALEQFVDRLIEWPQYCNHILQISHLRSTHLELVTFIEQALARISSGHSDSEGATRLLLLITMAHIKWHQDIWIYYAFLLKCALLHCSIMTFCLLTWFELECPGTMHSGQQLSSSLQLQQRHDSSFDERHKVPVASSNDKPPLSSVVQTPGAPIGEASSAQKLHSATSSPAMLSSTQGFVRSTRGVPSTRFGSALNIETLVAAAEKRDTPIEAPASEVQDKISFIINNISSANLEAKSKEFIDILKEQHYPWFAQYMVMKRASIEPNFHDLYLKFLDKVNAKALNKEIIQATYENCKVLLGSELIKSSSEERSLLKNLGSWLGKLTIGRNQVLRAREIDPKSLIIEAYEKGLMIAVIPFTSKVLEPCNVSLAYQPPNPWTMGILGLLAEIYSMPNLKMNLKFDIEVLFKNLNVDLKEITPTALLKDRKREVEGNPDFSNKDVGASQPQMVAEVKSTLMSPLNQVELPLEVAPSSNSAGHPHLLSQYAAPLHLSSGTLMEDDKLAALGLSDQLPSAQGLLQATPQSPFSVSQLPTPVPNIGTHVIINQKLSALGLHMHFQRVVPIAMDRAIKEIVPSIVQRSVSIATQTTKELVLKDYAMESDETRIFNAAHLMVASLAGSLAHVTCKEPLRTSILSQLRNSLQGLNLASELLEQAVQIVTNDNLDLGCAVIEQAATDKAIQSIDGEINQQLSLRRNHRDGVGANFFDANVYTQGSMGVDFVRLPLQNQSSQSSHAVPAGASASTANAGLAGAYGTASTQLSPAYSSASGSLGFDAVSRPVDEAIDSTNSALHLSASSLHVGVAEAVTQHSSESDPVVGSFATVSSLPELHSVEYTDAAKESGTSSQPLPSPAAGERLGSSLSDPSLSTRDALDKYQIVSQKLESLITNEAREAEIQGIVTEVPEIILRCVSRDEAALAVAQKVFKGLYENASNHVHVGSLLTILTAIRDVCKLVVKELTSWVIYSDEERKFNKDITVGLIRSELLNLAEYNVHMAKLIDGGRNKAATEFAISLLQILAVEESTVISELHNLVDALAKLASKPGSPESLQQLVEMVKNPSANVAVSSGVNVGKDDKARQSRDKKAPGLSMVKEDLSSVESVEPDPAGFREQVSRLFAEWYRICELPGANDAACAHYILQLHQNGLLKGDDVTERFFRLLTELSVAHCLSSEVINSGTLQAPLQGQSLSFLAIDIYAKIVFSILKQGTNKPFLLSKILAVTVRFIQKDAEEKKLSFNPRPYFRLFINWLQDLGSIDPLVDGANFQILTAFANAFHALQPLKVPAFRVLLVLLHDFPEFLCDYHFTFCDVIPPSCIQMRNIILSAFPRNMRLPDPSTPNLKIDLLAEISQSPRILSEVDAALKAKQMKNDVDEYLKTRQGSSFLTDLKQKLLLPPSEVAAAGTNYNVPLINSLVLYVGMQAIQQLQARTSHSQSSQNVPLAVFLVGAALDIFQALIEIIQEQITRVLLERLIVNRPHPWGLLITFIELIKNPRYNFWNRGFIRCAPEIEKLFESVSRSCGGPKPVDESMVSNWVSENAH</sequence>
<dbReference type="GO" id="GO:0017148">
    <property type="term" value="P:negative regulation of translation"/>
    <property type="evidence" value="ECO:0007669"/>
    <property type="project" value="InterPro"/>
</dbReference>
<dbReference type="Pfam" id="PF16415">
    <property type="entry name" value="CNOT1_CAF1_bind"/>
    <property type="match status" value="1"/>
</dbReference>
<dbReference type="Pfam" id="PF04054">
    <property type="entry name" value="Not1"/>
    <property type="match status" value="2"/>
</dbReference>
<evidence type="ECO:0000313" key="14">
    <source>
        <dbReference type="Proteomes" id="UP000525078"/>
    </source>
</evidence>
<dbReference type="GO" id="GO:0030015">
    <property type="term" value="C:CCR4-NOT core complex"/>
    <property type="evidence" value="ECO:0007669"/>
    <property type="project" value="InterPro"/>
</dbReference>
<dbReference type="Pfam" id="PF16418">
    <property type="entry name" value="CNOT1_HEAT"/>
    <property type="match status" value="1"/>
</dbReference>
<feature type="domain" description="CCR4-NOT transcription complex subunit 1 CAF1-binding" evidence="9">
    <location>
        <begin position="952"/>
        <end position="1172"/>
    </location>
</feature>
<dbReference type="PANTHER" id="PTHR13162">
    <property type="entry name" value="CCR4-NOT TRANSCRIPTION COMPLEX"/>
    <property type="match status" value="1"/>
</dbReference>
<feature type="domain" description="CCR4-Not complex component Not1 C-terminal" evidence="7">
    <location>
        <begin position="2024"/>
        <end position="2176"/>
    </location>
</feature>
<dbReference type="Gene3D" id="1.25.40.840">
    <property type="entry name" value="CCR4-NOT transcription complex subunit 1 TTP binding domain"/>
    <property type="match status" value="1"/>
</dbReference>
<gene>
    <name evidence="13" type="ORF">F8388_005779</name>
</gene>
<name>A0A7J6HP40_CANSA</name>
<comment type="subcellular location">
    <subcellularLocation>
        <location evidence="1">Nucleus</location>
    </subcellularLocation>
</comment>
<feature type="domain" description="CCR4-NOT transcription complex subunit 1" evidence="8">
    <location>
        <begin position="1298"/>
        <end position="1439"/>
    </location>
</feature>
<dbReference type="Gene3D" id="1.25.40.800">
    <property type="match status" value="1"/>
</dbReference>
<dbReference type="FunFam" id="1.25.40.840:FF:000003">
    <property type="entry name" value="Transcription regulator"/>
    <property type="match status" value="1"/>
</dbReference>
<feature type="domain" description="CCR4-Not complex component Not1 C-terminal" evidence="7">
    <location>
        <begin position="2187"/>
        <end position="2253"/>
    </location>
</feature>
<organism evidence="13 14">
    <name type="scientific">Cannabis sativa</name>
    <name type="common">Hemp</name>
    <name type="synonym">Marijuana</name>
    <dbReference type="NCBI Taxonomy" id="3483"/>
    <lineage>
        <taxon>Eukaryota</taxon>
        <taxon>Viridiplantae</taxon>
        <taxon>Streptophyta</taxon>
        <taxon>Embryophyta</taxon>
        <taxon>Tracheophyta</taxon>
        <taxon>Spermatophyta</taxon>
        <taxon>Magnoliopsida</taxon>
        <taxon>eudicotyledons</taxon>
        <taxon>Gunneridae</taxon>
        <taxon>Pentapetalae</taxon>
        <taxon>rosids</taxon>
        <taxon>fabids</taxon>
        <taxon>Rosales</taxon>
        <taxon>Cannabaceae</taxon>
        <taxon>Cannabis</taxon>
    </lineage>
</organism>
<dbReference type="InterPro" id="IPR040398">
    <property type="entry name" value="Not1"/>
</dbReference>
<dbReference type="Pfam" id="PF12842">
    <property type="entry name" value="DUF3819"/>
    <property type="match status" value="1"/>
</dbReference>
<dbReference type="InterPro" id="IPR038535">
    <property type="entry name" value="CNOT1_TTP_bind_sf"/>
</dbReference>
<evidence type="ECO:0000259" key="12">
    <source>
        <dbReference type="Pfam" id="PF25097"/>
    </source>
</evidence>
<dbReference type="PANTHER" id="PTHR13162:SF8">
    <property type="entry name" value="CCR4-NOT TRANSCRIPTION COMPLEX SUBUNIT 1"/>
    <property type="match status" value="1"/>
</dbReference>
<accession>A0A7J6HP40</accession>
<dbReference type="Gene3D" id="1.25.40.790">
    <property type="match status" value="2"/>
</dbReference>
<dbReference type="InterPro" id="IPR007196">
    <property type="entry name" value="CCR4-Not_Not1_C"/>
</dbReference>
<feature type="region of interest" description="Disordered" evidence="6">
    <location>
        <begin position="1577"/>
        <end position="1606"/>
    </location>
</feature>
<dbReference type="Gene3D" id="1.25.40.180">
    <property type="match status" value="1"/>
</dbReference>
<evidence type="ECO:0000313" key="13">
    <source>
        <dbReference type="EMBL" id="KAF4396509.1"/>
    </source>
</evidence>
<dbReference type="InterPro" id="IPR024557">
    <property type="entry name" value="CNOT1_dom_4"/>
</dbReference>
<protein>
    <recommendedName>
        <fullName evidence="15">CCR4-NOT transcription complex subunit 1-like</fullName>
    </recommendedName>
</protein>
<dbReference type="GO" id="GO:0000289">
    <property type="term" value="P:nuclear-transcribed mRNA poly(A) tail shortening"/>
    <property type="evidence" value="ECO:0007669"/>
    <property type="project" value="UniProtKB-ARBA"/>
</dbReference>
<dbReference type="Proteomes" id="UP000525078">
    <property type="component" value="Unassembled WGS sequence"/>
</dbReference>
<dbReference type="Pfam" id="PF25097">
    <property type="entry name" value="ARM_Cnot1"/>
    <property type="match status" value="1"/>
</dbReference>
<evidence type="ECO:0000259" key="10">
    <source>
        <dbReference type="Pfam" id="PF16417"/>
    </source>
</evidence>
<feature type="region of interest" description="Disordered" evidence="6">
    <location>
        <begin position="868"/>
        <end position="892"/>
    </location>
</feature>
<dbReference type="GO" id="GO:0060090">
    <property type="term" value="F:molecular adaptor activity"/>
    <property type="evidence" value="ECO:0007669"/>
    <property type="project" value="TreeGrafter"/>
</dbReference>
<evidence type="ECO:0000259" key="9">
    <source>
        <dbReference type="Pfam" id="PF16415"/>
    </source>
</evidence>
<evidence type="ECO:0000256" key="1">
    <source>
        <dbReference type="ARBA" id="ARBA00004123"/>
    </source>
</evidence>
<evidence type="ECO:0000256" key="5">
    <source>
        <dbReference type="ARBA" id="ARBA00023242"/>
    </source>
</evidence>
<evidence type="ECO:0000256" key="3">
    <source>
        <dbReference type="ARBA" id="ARBA00023015"/>
    </source>
</evidence>
<keyword evidence="3" id="KW-0805">Transcription regulation</keyword>
<reference evidence="13 14" key="1">
    <citation type="journal article" date="2020" name="bioRxiv">
        <title>Sequence and annotation of 42 cannabis genomes reveals extensive copy number variation in cannabinoid synthesis and pathogen resistance genes.</title>
        <authorList>
            <person name="Mckernan K.J."/>
            <person name="Helbert Y."/>
            <person name="Kane L.T."/>
            <person name="Ebling H."/>
            <person name="Zhang L."/>
            <person name="Liu B."/>
            <person name="Eaton Z."/>
            <person name="Mclaughlin S."/>
            <person name="Kingan S."/>
            <person name="Baybayan P."/>
            <person name="Concepcion G."/>
            <person name="Jordan M."/>
            <person name="Riva A."/>
            <person name="Barbazuk W."/>
            <person name="Harkins T."/>
        </authorList>
    </citation>
    <scope>NUCLEOTIDE SEQUENCE [LARGE SCALE GENOMIC DNA]</scope>
    <source>
        <strain evidence="14">cv. Jamaican Lion 4</strain>
        <tissue evidence="13">Leaf</tissue>
    </source>
</reference>